<accession>A0ABQ2S030</accession>
<dbReference type="InterPro" id="IPR024775">
    <property type="entry name" value="DinB-like"/>
</dbReference>
<proteinExistence type="predicted"/>
<evidence type="ECO:0000313" key="3">
    <source>
        <dbReference type="Proteomes" id="UP000644548"/>
    </source>
</evidence>
<protein>
    <recommendedName>
        <fullName evidence="1">DinB-like domain-containing protein</fullName>
    </recommendedName>
</protein>
<dbReference type="RefSeq" id="WP_189072021.1">
    <property type="nucleotide sequence ID" value="NZ_BMQN01000001.1"/>
</dbReference>
<evidence type="ECO:0000259" key="1">
    <source>
        <dbReference type="Pfam" id="PF12867"/>
    </source>
</evidence>
<name>A0ABQ2S030_9DEIO</name>
<organism evidence="2 3">
    <name type="scientific">Deinococcus sedimenti</name>
    <dbReference type="NCBI Taxonomy" id="1867090"/>
    <lineage>
        <taxon>Bacteria</taxon>
        <taxon>Thermotogati</taxon>
        <taxon>Deinococcota</taxon>
        <taxon>Deinococci</taxon>
        <taxon>Deinococcales</taxon>
        <taxon>Deinococcaceae</taxon>
        <taxon>Deinococcus</taxon>
    </lineage>
</organism>
<gene>
    <name evidence="2" type="ORF">GCM10008960_10340</name>
</gene>
<dbReference type="InterPro" id="IPR034660">
    <property type="entry name" value="DinB/YfiT-like"/>
</dbReference>
<comment type="caution">
    <text evidence="2">The sequence shown here is derived from an EMBL/GenBank/DDBJ whole genome shotgun (WGS) entry which is preliminary data.</text>
</comment>
<dbReference type="Pfam" id="PF12867">
    <property type="entry name" value="DinB_2"/>
    <property type="match status" value="1"/>
</dbReference>
<sequence length="152" mass="15952">MVTLDGVAGLFAGGPANVPWTRALDGLGEVEAARVPVGLPHSVAQVAAHVRFWQDWLLELSGGGTPVWPDHAADGWPEPGDWTDLRAALLDGQDRLQVLTRDAAFTAGHTPGGQSWATLLSNFAGHGVYHLGQVVLIRQALGLWPPPGGGDT</sequence>
<feature type="domain" description="DinB-like" evidence="1">
    <location>
        <begin position="22"/>
        <end position="133"/>
    </location>
</feature>
<dbReference type="SUPFAM" id="SSF109854">
    <property type="entry name" value="DinB/YfiT-like putative metalloenzymes"/>
    <property type="match status" value="1"/>
</dbReference>
<evidence type="ECO:0000313" key="2">
    <source>
        <dbReference type="EMBL" id="GGR85230.1"/>
    </source>
</evidence>
<dbReference type="Gene3D" id="1.20.120.450">
    <property type="entry name" value="dinb family like domain"/>
    <property type="match status" value="1"/>
</dbReference>
<dbReference type="Proteomes" id="UP000644548">
    <property type="component" value="Unassembled WGS sequence"/>
</dbReference>
<dbReference type="EMBL" id="BMQN01000001">
    <property type="protein sequence ID" value="GGR85230.1"/>
    <property type="molecule type" value="Genomic_DNA"/>
</dbReference>
<reference evidence="3" key="1">
    <citation type="journal article" date="2019" name="Int. J. Syst. Evol. Microbiol.">
        <title>The Global Catalogue of Microorganisms (GCM) 10K type strain sequencing project: providing services to taxonomists for standard genome sequencing and annotation.</title>
        <authorList>
            <consortium name="The Broad Institute Genomics Platform"/>
            <consortium name="The Broad Institute Genome Sequencing Center for Infectious Disease"/>
            <person name="Wu L."/>
            <person name="Ma J."/>
        </authorList>
    </citation>
    <scope>NUCLEOTIDE SEQUENCE [LARGE SCALE GENOMIC DNA]</scope>
    <source>
        <strain evidence="3">JCM 31405</strain>
    </source>
</reference>
<keyword evidence="3" id="KW-1185">Reference proteome</keyword>